<gene>
    <name evidence="1" type="ORF">ACFOHH_17770</name>
</gene>
<comment type="caution">
    <text evidence="1">The sequence shown here is derived from an EMBL/GenBank/DDBJ whole genome shotgun (WGS) entry which is preliminary data.</text>
</comment>
<dbReference type="Proteomes" id="UP001595377">
    <property type="component" value="Unassembled WGS sequence"/>
</dbReference>
<dbReference type="RefSeq" id="WP_257315628.1">
    <property type="nucleotide sequence ID" value="NZ_JANFDG010000013.1"/>
</dbReference>
<organism evidence="1 2">
    <name type="scientific">Shinella pollutisoli</name>
    <dbReference type="NCBI Taxonomy" id="2250594"/>
    <lineage>
        <taxon>Bacteria</taxon>
        <taxon>Pseudomonadati</taxon>
        <taxon>Pseudomonadota</taxon>
        <taxon>Alphaproteobacteria</taxon>
        <taxon>Hyphomicrobiales</taxon>
        <taxon>Rhizobiaceae</taxon>
        <taxon>Shinella</taxon>
    </lineage>
</organism>
<accession>A0ABV7DL70</accession>
<protein>
    <submittedName>
        <fullName evidence="1">Uncharacterized protein</fullName>
    </submittedName>
</protein>
<reference evidence="2" key="1">
    <citation type="journal article" date="2019" name="Int. J. Syst. Evol. Microbiol.">
        <title>The Global Catalogue of Microorganisms (GCM) 10K type strain sequencing project: providing services to taxonomists for standard genome sequencing and annotation.</title>
        <authorList>
            <consortium name="The Broad Institute Genomics Platform"/>
            <consortium name="The Broad Institute Genome Sequencing Center for Infectious Disease"/>
            <person name="Wu L."/>
            <person name="Ma J."/>
        </authorList>
    </citation>
    <scope>NUCLEOTIDE SEQUENCE [LARGE SCALE GENOMIC DNA]</scope>
    <source>
        <strain evidence="2">KCTC 52677</strain>
    </source>
</reference>
<keyword evidence="2" id="KW-1185">Reference proteome</keyword>
<dbReference type="EMBL" id="JBHRSP010000029">
    <property type="protein sequence ID" value="MFC3074963.1"/>
    <property type="molecule type" value="Genomic_DNA"/>
</dbReference>
<sequence>MTDTSDLKQRWRDADAEVDRLDEERHKLLEPTDPSYFAAIERFRKILFERLCFLRDHHGEPTGAKTDWGSDELYNLPRNLSADYDPDRELARAASEAGIPRQAFSWKSSVSFWDDTCVTARFGYAAPDLHHYPLSGGRWLICRLHGEDMPTIVAAVEAGTLGGLTVEPAPERF</sequence>
<evidence type="ECO:0000313" key="1">
    <source>
        <dbReference type="EMBL" id="MFC3074963.1"/>
    </source>
</evidence>
<proteinExistence type="predicted"/>
<evidence type="ECO:0000313" key="2">
    <source>
        <dbReference type="Proteomes" id="UP001595377"/>
    </source>
</evidence>
<name>A0ABV7DL70_9HYPH</name>